<evidence type="ECO:0008006" key="3">
    <source>
        <dbReference type="Google" id="ProtNLM"/>
    </source>
</evidence>
<accession>A0AAT9FQ82</accession>
<feature type="transmembrane region" description="Helical" evidence="1">
    <location>
        <begin position="25"/>
        <end position="43"/>
    </location>
</feature>
<name>A0AAT9FQ82_9BACT</name>
<dbReference type="KEGG" id="osu:NT6N_31820"/>
<proteinExistence type="predicted"/>
<dbReference type="Pfam" id="PF04238">
    <property type="entry name" value="DUF420"/>
    <property type="match status" value="1"/>
</dbReference>
<dbReference type="PANTHER" id="PTHR37692:SF1">
    <property type="entry name" value="DUF420 DOMAIN-CONTAINING PROTEIN"/>
    <property type="match status" value="1"/>
</dbReference>
<dbReference type="PANTHER" id="PTHR37692">
    <property type="entry name" value="HYPOTHETICAL MEMBRANE SPANNING PROTEIN"/>
    <property type="match status" value="1"/>
</dbReference>
<reference evidence="2" key="1">
    <citation type="submission" date="2024-07" db="EMBL/GenBank/DDBJ databases">
        <title>Complete genome sequence of Verrucomicrobiaceae bacterium NT6N.</title>
        <authorList>
            <person name="Huang C."/>
            <person name="Takami H."/>
            <person name="Hamasaki K."/>
        </authorList>
    </citation>
    <scope>NUCLEOTIDE SEQUENCE</scope>
    <source>
        <strain evidence="2">NT6N</strain>
    </source>
</reference>
<dbReference type="InterPro" id="IPR007352">
    <property type="entry name" value="DUF420"/>
</dbReference>
<feature type="transmembrane region" description="Helical" evidence="1">
    <location>
        <begin position="158"/>
        <end position="180"/>
    </location>
</feature>
<keyword evidence="1" id="KW-1133">Transmembrane helix</keyword>
<sequence length="184" mass="20742">MSDYQDYLKRQPDAAKLKVLKRASWIISILVFSLVVVMGRYKLDLGVDLSFLPPVHAVLNSLVAIFLVLAVMAIKNKNVARHKQMIGGAVVCSILFLLCYVAYHGTQEEVRHGGEGMVRIGYLILLASHIITAAISLPFILITLSLGHTNHFARHRKMARWVFPLWLYVAVTGPICYLMLMPYY</sequence>
<keyword evidence="1" id="KW-0812">Transmembrane</keyword>
<dbReference type="EMBL" id="AP026866">
    <property type="protein sequence ID" value="BDS08142.1"/>
    <property type="molecule type" value="Genomic_DNA"/>
</dbReference>
<protein>
    <recommendedName>
        <fullName evidence="3">DUF420 domain-containing protein</fullName>
    </recommendedName>
</protein>
<evidence type="ECO:0000313" key="2">
    <source>
        <dbReference type="EMBL" id="BDS08142.1"/>
    </source>
</evidence>
<keyword evidence="1" id="KW-0472">Membrane</keyword>
<gene>
    <name evidence="2" type="primary">yozB</name>
    <name evidence="2" type="ORF">NT6N_31820</name>
</gene>
<evidence type="ECO:0000256" key="1">
    <source>
        <dbReference type="SAM" id="Phobius"/>
    </source>
</evidence>
<feature type="transmembrane region" description="Helical" evidence="1">
    <location>
        <begin position="86"/>
        <end position="103"/>
    </location>
</feature>
<dbReference type="AlphaFoldDB" id="A0AAT9FQ82"/>
<organism evidence="2">
    <name type="scientific">Oceaniferula spumae</name>
    <dbReference type="NCBI Taxonomy" id="2979115"/>
    <lineage>
        <taxon>Bacteria</taxon>
        <taxon>Pseudomonadati</taxon>
        <taxon>Verrucomicrobiota</taxon>
        <taxon>Verrucomicrobiia</taxon>
        <taxon>Verrucomicrobiales</taxon>
        <taxon>Verrucomicrobiaceae</taxon>
        <taxon>Oceaniferula</taxon>
    </lineage>
</organism>
<feature type="transmembrane region" description="Helical" evidence="1">
    <location>
        <begin position="55"/>
        <end position="74"/>
    </location>
</feature>
<feature type="transmembrane region" description="Helical" evidence="1">
    <location>
        <begin position="123"/>
        <end position="146"/>
    </location>
</feature>